<dbReference type="SUPFAM" id="SSF50630">
    <property type="entry name" value="Acid proteases"/>
    <property type="match status" value="1"/>
</dbReference>
<keyword evidence="1" id="KW-0472">Membrane</keyword>
<dbReference type="InterPro" id="IPR034122">
    <property type="entry name" value="Retropepsin-like_bacterial"/>
</dbReference>
<keyword evidence="1" id="KW-1133">Transmembrane helix</keyword>
<gene>
    <name evidence="2" type="ORF">FJU11_03565</name>
</gene>
<organism evidence="2 3">
    <name type="scientific">Pararhizobium mangrovi</name>
    <dbReference type="NCBI Taxonomy" id="2590452"/>
    <lineage>
        <taxon>Bacteria</taxon>
        <taxon>Pseudomonadati</taxon>
        <taxon>Pseudomonadota</taxon>
        <taxon>Alphaproteobacteria</taxon>
        <taxon>Hyphomicrobiales</taxon>
        <taxon>Rhizobiaceae</taxon>
        <taxon>Rhizobium/Agrobacterium group</taxon>
        <taxon>Pararhizobium</taxon>
    </lineage>
</organism>
<keyword evidence="1" id="KW-0812">Transmembrane</keyword>
<keyword evidence="3" id="KW-1185">Reference proteome</keyword>
<dbReference type="InterPro" id="IPR001969">
    <property type="entry name" value="Aspartic_peptidase_AS"/>
</dbReference>
<dbReference type="EC" id="3.4.23.-" evidence="2"/>
<dbReference type="Gene3D" id="2.40.70.10">
    <property type="entry name" value="Acid Proteases"/>
    <property type="match status" value="1"/>
</dbReference>
<dbReference type="CDD" id="cd05483">
    <property type="entry name" value="retropepsin_like_bacteria"/>
    <property type="match status" value="1"/>
</dbReference>
<evidence type="ECO:0000313" key="3">
    <source>
        <dbReference type="Proteomes" id="UP000320314"/>
    </source>
</evidence>
<feature type="transmembrane region" description="Helical" evidence="1">
    <location>
        <begin position="68"/>
        <end position="86"/>
    </location>
</feature>
<protein>
    <submittedName>
        <fullName evidence="2">TIGR02281 family clan AA aspartic protease</fullName>
        <ecNumber evidence="2">3.4.23.-</ecNumber>
    </submittedName>
</protein>
<keyword evidence="2" id="KW-0378">Hydrolase</keyword>
<evidence type="ECO:0000256" key="1">
    <source>
        <dbReference type="SAM" id="Phobius"/>
    </source>
</evidence>
<dbReference type="EMBL" id="VHLH01000004">
    <property type="protein sequence ID" value="TPW31287.1"/>
    <property type="molecule type" value="Genomic_DNA"/>
</dbReference>
<proteinExistence type="predicted"/>
<dbReference type="AlphaFoldDB" id="A0A506UGP7"/>
<dbReference type="RefSeq" id="WP_141165649.1">
    <property type="nucleotide sequence ID" value="NZ_VHLH01000004.1"/>
</dbReference>
<dbReference type="InterPro" id="IPR011969">
    <property type="entry name" value="Clan_AA_Asp_peptidase_C"/>
</dbReference>
<feature type="transmembrane region" description="Helical" evidence="1">
    <location>
        <begin position="37"/>
        <end position="56"/>
    </location>
</feature>
<dbReference type="GO" id="GO:0004190">
    <property type="term" value="F:aspartic-type endopeptidase activity"/>
    <property type="evidence" value="ECO:0007669"/>
    <property type="project" value="InterPro"/>
</dbReference>
<sequence length="235" mass="24985">MHRGILFPVLMALIGAALVLLLANHESGTVFGIRDDAFAAVVALSAWAAVLAAGIVSSGRFGEIVRHLAIWAVALLALSTAYLYRYDLQSVGARLTAGLIPGMPITRTSLNGAAEVVLHTTENGHFETTADVDGHWLHFLIDTGASRIMLSYSDARRIGIDTRSLDFSQAIQTANGKAKAAPITIGTISLGPIRRHDIDASVSAPGTLTQSLLGMNFLGTLTSIRMNRDVLVLRD</sequence>
<name>A0A506UGP7_9HYPH</name>
<comment type="caution">
    <text evidence="2">The sequence shown here is derived from an EMBL/GenBank/DDBJ whole genome shotgun (WGS) entry which is preliminary data.</text>
</comment>
<dbReference type="Proteomes" id="UP000320314">
    <property type="component" value="Unassembled WGS sequence"/>
</dbReference>
<keyword evidence="2" id="KW-0645">Protease</keyword>
<dbReference type="PROSITE" id="PS00141">
    <property type="entry name" value="ASP_PROTEASE"/>
    <property type="match status" value="1"/>
</dbReference>
<dbReference type="InterPro" id="IPR021109">
    <property type="entry name" value="Peptidase_aspartic_dom_sf"/>
</dbReference>
<accession>A0A506UGP7</accession>
<evidence type="ECO:0000313" key="2">
    <source>
        <dbReference type="EMBL" id="TPW31287.1"/>
    </source>
</evidence>
<dbReference type="OrthoDB" id="7595324at2"/>
<dbReference type="GO" id="GO:0006508">
    <property type="term" value="P:proteolysis"/>
    <property type="evidence" value="ECO:0007669"/>
    <property type="project" value="UniProtKB-KW"/>
</dbReference>
<reference evidence="2 3" key="1">
    <citation type="submission" date="2019-06" db="EMBL/GenBank/DDBJ databases">
        <authorList>
            <person name="Li M."/>
        </authorList>
    </citation>
    <scope>NUCLEOTIDE SEQUENCE [LARGE SCALE GENOMIC DNA]</scope>
    <source>
        <strain evidence="2 3">BGMRC6574</strain>
    </source>
</reference>
<dbReference type="Pfam" id="PF13975">
    <property type="entry name" value="gag-asp_proteas"/>
    <property type="match status" value="1"/>
</dbReference>
<dbReference type="NCBIfam" id="TIGR02281">
    <property type="entry name" value="clan_AA_DTGA"/>
    <property type="match status" value="1"/>
</dbReference>